<dbReference type="InterPro" id="IPR029710">
    <property type="entry name" value="LIG4"/>
</dbReference>
<dbReference type="InterPro" id="IPR036599">
    <property type="entry name" value="DNA_ligase_N_sf"/>
</dbReference>
<keyword evidence="13" id="KW-0539">Nucleus</keyword>
<evidence type="ECO:0000256" key="17">
    <source>
        <dbReference type="SAM" id="MobiDB-lite"/>
    </source>
</evidence>
<evidence type="ECO:0000256" key="2">
    <source>
        <dbReference type="ARBA" id="ARBA00004123"/>
    </source>
</evidence>
<feature type="region of interest" description="Disordered" evidence="17">
    <location>
        <begin position="1"/>
        <end position="51"/>
    </location>
</feature>
<feature type="compositionally biased region" description="Acidic residues" evidence="17">
    <location>
        <begin position="1153"/>
        <end position="1166"/>
    </location>
</feature>
<feature type="domain" description="ATP-dependent DNA ligase family profile" evidence="18">
    <location>
        <begin position="369"/>
        <end position="505"/>
    </location>
</feature>
<feature type="region of interest" description="Disordered" evidence="17">
    <location>
        <begin position="655"/>
        <end position="676"/>
    </location>
</feature>
<evidence type="ECO:0000256" key="16">
    <source>
        <dbReference type="RuleBase" id="RU004196"/>
    </source>
</evidence>
<dbReference type="PANTHER" id="PTHR45997:SF1">
    <property type="entry name" value="DNA LIGASE 4"/>
    <property type="match status" value="1"/>
</dbReference>
<comment type="subcellular location">
    <subcellularLocation>
        <location evidence="2">Nucleus</location>
    </subcellularLocation>
</comment>
<keyword evidence="7 15" id="KW-0547">Nucleotide-binding</keyword>
<evidence type="ECO:0000256" key="5">
    <source>
        <dbReference type="ARBA" id="ARBA00022723"/>
    </source>
</evidence>
<evidence type="ECO:0000256" key="13">
    <source>
        <dbReference type="ARBA" id="ARBA00023242"/>
    </source>
</evidence>
<evidence type="ECO:0000256" key="15">
    <source>
        <dbReference type="RuleBase" id="RU000617"/>
    </source>
</evidence>
<dbReference type="PROSITE" id="PS50160">
    <property type="entry name" value="DNA_LIGASE_A3"/>
    <property type="match status" value="1"/>
</dbReference>
<comment type="similarity">
    <text evidence="3 16">Belongs to the ATP-dependent DNA ligase family.</text>
</comment>
<dbReference type="Gene3D" id="3.40.50.10190">
    <property type="entry name" value="BRCT domain"/>
    <property type="match status" value="1"/>
</dbReference>
<feature type="region of interest" description="Disordered" evidence="17">
    <location>
        <begin position="1150"/>
        <end position="1194"/>
    </location>
</feature>
<dbReference type="NCBIfam" id="TIGR00574">
    <property type="entry name" value="dnl1"/>
    <property type="match status" value="1"/>
</dbReference>
<comment type="catalytic activity">
    <reaction evidence="14 15">
        <text>ATP + (deoxyribonucleotide)n-3'-hydroxyl + 5'-phospho-(deoxyribonucleotide)m = (deoxyribonucleotide)n+m + AMP + diphosphate.</text>
        <dbReference type="EC" id="6.5.1.1"/>
    </reaction>
</comment>
<comment type="cofactor">
    <cofactor evidence="1">
        <name>Mg(2+)</name>
        <dbReference type="ChEBI" id="CHEBI:18420"/>
    </cofactor>
</comment>
<evidence type="ECO:0000313" key="20">
    <source>
        <dbReference type="EMBL" id="KAG0265184.1"/>
    </source>
</evidence>
<feature type="domain" description="BRCT" evidence="19">
    <location>
        <begin position="694"/>
        <end position="783"/>
    </location>
</feature>
<dbReference type="InterPro" id="IPR000977">
    <property type="entry name" value="DNA_ligase_ATP-dep"/>
</dbReference>
<keyword evidence="5" id="KW-0479">Metal-binding</keyword>
<evidence type="ECO:0000259" key="19">
    <source>
        <dbReference type="PROSITE" id="PS50172"/>
    </source>
</evidence>
<feature type="compositionally biased region" description="Basic and acidic residues" evidence="17">
    <location>
        <begin position="872"/>
        <end position="884"/>
    </location>
</feature>
<dbReference type="GO" id="GO:0003910">
    <property type="term" value="F:DNA ligase (ATP) activity"/>
    <property type="evidence" value="ECO:0007669"/>
    <property type="project" value="UniProtKB-EC"/>
</dbReference>
<evidence type="ECO:0000256" key="14">
    <source>
        <dbReference type="ARBA" id="ARBA00034003"/>
    </source>
</evidence>
<keyword evidence="4 15" id="KW-0436">Ligase</keyword>
<evidence type="ECO:0000256" key="8">
    <source>
        <dbReference type="ARBA" id="ARBA00022763"/>
    </source>
</evidence>
<evidence type="ECO:0000256" key="1">
    <source>
        <dbReference type="ARBA" id="ARBA00001946"/>
    </source>
</evidence>
<dbReference type="PROSITE" id="PS00697">
    <property type="entry name" value="DNA_LIGASE_A1"/>
    <property type="match status" value="1"/>
</dbReference>
<dbReference type="Pfam" id="PF01068">
    <property type="entry name" value="DNA_ligase_A_M"/>
    <property type="match status" value="1"/>
</dbReference>
<dbReference type="PROSITE" id="PS50172">
    <property type="entry name" value="BRCT"/>
    <property type="match status" value="1"/>
</dbReference>
<evidence type="ECO:0000256" key="9">
    <source>
        <dbReference type="ARBA" id="ARBA00022840"/>
    </source>
</evidence>
<dbReference type="GO" id="GO:0003677">
    <property type="term" value="F:DNA binding"/>
    <property type="evidence" value="ECO:0007669"/>
    <property type="project" value="InterPro"/>
</dbReference>
<dbReference type="OrthoDB" id="151490at2759"/>
<dbReference type="CDD" id="cd07903">
    <property type="entry name" value="Adenylation_DNA_ligase_IV"/>
    <property type="match status" value="1"/>
</dbReference>
<feature type="region of interest" description="Disordered" evidence="17">
    <location>
        <begin position="996"/>
        <end position="1016"/>
    </location>
</feature>
<dbReference type="Gene3D" id="3.30.470.30">
    <property type="entry name" value="DNA ligase/mRNA capping enzyme"/>
    <property type="match status" value="1"/>
</dbReference>
<keyword evidence="12 15" id="KW-0234">DNA repair</keyword>
<dbReference type="GO" id="GO:0071897">
    <property type="term" value="P:DNA biosynthetic process"/>
    <property type="evidence" value="ECO:0007669"/>
    <property type="project" value="InterPro"/>
</dbReference>
<dbReference type="SUPFAM" id="SSF52113">
    <property type="entry name" value="BRCT domain"/>
    <property type="match status" value="1"/>
</dbReference>
<comment type="caution">
    <text evidence="20">The sequence shown here is derived from an EMBL/GenBank/DDBJ whole genome shotgun (WGS) entry which is preliminary data.</text>
</comment>
<dbReference type="SUPFAM" id="SSF56091">
    <property type="entry name" value="DNA ligase/mRNA capping enzyme, catalytic domain"/>
    <property type="match status" value="1"/>
</dbReference>
<feature type="compositionally biased region" description="Polar residues" evidence="17">
    <location>
        <begin position="1"/>
        <end position="36"/>
    </location>
</feature>
<evidence type="ECO:0000256" key="11">
    <source>
        <dbReference type="ARBA" id="ARBA00023172"/>
    </source>
</evidence>
<dbReference type="Pfam" id="PF00533">
    <property type="entry name" value="BRCT"/>
    <property type="match status" value="1"/>
</dbReference>
<evidence type="ECO:0000256" key="6">
    <source>
        <dbReference type="ARBA" id="ARBA00022737"/>
    </source>
</evidence>
<dbReference type="GO" id="GO:0006310">
    <property type="term" value="P:DNA recombination"/>
    <property type="evidence" value="ECO:0007669"/>
    <property type="project" value="UniProtKB-KW"/>
</dbReference>
<keyword evidence="8 15" id="KW-0227">DNA damage</keyword>
<dbReference type="SUPFAM" id="SSF50249">
    <property type="entry name" value="Nucleic acid-binding proteins"/>
    <property type="match status" value="1"/>
</dbReference>
<keyword evidence="10" id="KW-0460">Magnesium</keyword>
<evidence type="ECO:0000256" key="12">
    <source>
        <dbReference type="ARBA" id="ARBA00023204"/>
    </source>
</evidence>
<feature type="region of interest" description="Disordered" evidence="17">
    <location>
        <begin position="838"/>
        <end position="931"/>
    </location>
</feature>
<feature type="compositionally biased region" description="Acidic residues" evidence="17">
    <location>
        <begin position="885"/>
        <end position="895"/>
    </location>
</feature>
<dbReference type="GO" id="GO:0005524">
    <property type="term" value="F:ATP binding"/>
    <property type="evidence" value="ECO:0007669"/>
    <property type="project" value="UniProtKB-KW"/>
</dbReference>
<keyword evidence="9 15" id="KW-0067">ATP-binding</keyword>
<dbReference type="InterPro" id="IPR044125">
    <property type="entry name" value="Adenylation_DNA_ligase_IV"/>
</dbReference>
<dbReference type="GO" id="GO:0006297">
    <property type="term" value="P:nucleotide-excision repair, DNA gap filling"/>
    <property type="evidence" value="ECO:0007669"/>
    <property type="project" value="TreeGrafter"/>
</dbReference>
<reference evidence="20" key="1">
    <citation type="journal article" date="2020" name="Fungal Divers.">
        <title>Resolving the Mortierellaceae phylogeny through synthesis of multi-gene phylogenetics and phylogenomics.</title>
        <authorList>
            <person name="Vandepol N."/>
            <person name="Liber J."/>
            <person name="Desiro A."/>
            <person name="Na H."/>
            <person name="Kennedy M."/>
            <person name="Barry K."/>
            <person name="Grigoriev I.V."/>
            <person name="Miller A.N."/>
            <person name="O'Donnell K."/>
            <person name="Stajich J.E."/>
            <person name="Bonito G."/>
        </authorList>
    </citation>
    <scope>NUCLEOTIDE SEQUENCE</scope>
    <source>
        <strain evidence="20">BC1065</strain>
    </source>
</reference>
<dbReference type="PANTHER" id="PTHR45997">
    <property type="entry name" value="DNA LIGASE 4"/>
    <property type="match status" value="1"/>
</dbReference>
<evidence type="ECO:0000256" key="3">
    <source>
        <dbReference type="ARBA" id="ARBA00007572"/>
    </source>
</evidence>
<dbReference type="Gene3D" id="1.10.3260.10">
    <property type="entry name" value="DNA ligase, ATP-dependent, N-terminal domain"/>
    <property type="match status" value="1"/>
</dbReference>
<organism evidence="20 21">
    <name type="scientific">Actinomortierella ambigua</name>
    <dbReference type="NCBI Taxonomy" id="1343610"/>
    <lineage>
        <taxon>Eukaryota</taxon>
        <taxon>Fungi</taxon>
        <taxon>Fungi incertae sedis</taxon>
        <taxon>Mucoromycota</taxon>
        <taxon>Mortierellomycotina</taxon>
        <taxon>Mortierellomycetes</taxon>
        <taxon>Mortierellales</taxon>
        <taxon>Mortierellaceae</taxon>
        <taxon>Actinomortierella</taxon>
    </lineage>
</organism>
<dbReference type="GO" id="GO:0006303">
    <property type="term" value="P:double-strand break repair via nonhomologous end joining"/>
    <property type="evidence" value="ECO:0007669"/>
    <property type="project" value="TreeGrafter"/>
</dbReference>
<dbReference type="InterPro" id="IPR012310">
    <property type="entry name" value="DNA_ligase_ATP-dep_cent"/>
</dbReference>
<feature type="region of interest" description="Disordered" evidence="17">
    <location>
        <begin position="1053"/>
        <end position="1081"/>
    </location>
</feature>
<accession>A0A9P6U9F4</accession>
<dbReference type="Proteomes" id="UP000807716">
    <property type="component" value="Unassembled WGS sequence"/>
</dbReference>
<keyword evidence="11 15" id="KW-0233">DNA recombination</keyword>
<evidence type="ECO:0000256" key="7">
    <source>
        <dbReference type="ARBA" id="ARBA00022741"/>
    </source>
</evidence>
<dbReference type="Pfam" id="PF04675">
    <property type="entry name" value="DNA_ligase_A_N"/>
    <property type="match status" value="1"/>
</dbReference>
<dbReference type="EMBL" id="JAAAJB010000121">
    <property type="protein sequence ID" value="KAG0265184.1"/>
    <property type="molecule type" value="Genomic_DNA"/>
</dbReference>
<dbReference type="EC" id="6.5.1.1" evidence="15"/>
<gene>
    <name evidence="20" type="primary">LIG4</name>
    <name evidence="20" type="ORF">DFQ27_000780</name>
</gene>
<dbReference type="InterPro" id="IPR036420">
    <property type="entry name" value="BRCT_dom_sf"/>
</dbReference>
<dbReference type="InterPro" id="IPR001357">
    <property type="entry name" value="BRCT_dom"/>
</dbReference>
<feature type="compositionally biased region" description="Acidic residues" evidence="17">
    <location>
        <begin position="1066"/>
        <end position="1080"/>
    </location>
</feature>
<evidence type="ECO:0000256" key="4">
    <source>
        <dbReference type="ARBA" id="ARBA00022598"/>
    </source>
</evidence>
<dbReference type="InterPro" id="IPR012308">
    <property type="entry name" value="DNA_ligase_ATP-dep_N"/>
</dbReference>
<dbReference type="AlphaFoldDB" id="A0A9P6U9F4"/>
<dbReference type="GO" id="GO:0046872">
    <property type="term" value="F:metal ion binding"/>
    <property type="evidence" value="ECO:0007669"/>
    <property type="project" value="UniProtKB-KW"/>
</dbReference>
<keyword evidence="21" id="KW-1185">Reference proteome</keyword>
<dbReference type="InterPro" id="IPR016059">
    <property type="entry name" value="DNA_ligase_ATP-dep_CS"/>
</dbReference>
<dbReference type="InterPro" id="IPR012340">
    <property type="entry name" value="NA-bd_OB-fold"/>
</dbReference>
<dbReference type="GO" id="GO:0032807">
    <property type="term" value="C:DNA ligase IV complex"/>
    <property type="evidence" value="ECO:0007669"/>
    <property type="project" value="TreeGrafter"/>
</dbReference>
<keyword evidence="6" id="KW-0677">Repeat</keyword>
<sequence>MVMASSSSSARHEVMSTTAERGGASSMQDARNPTIATTTTTSGGDENIPDDPQLPTRQFYKFCLLLESLDKKRKNINKGQQLGEFFKLDRQRGNYSLKEQKLGAAYIEALGLPHTSFNALKLERWKKKHDGQADELAGDFSLVAWDVISKYAPGEVPEVHTISEVNSLLSELAASNRDIPTRKRIFQTLVKHYTALENKWVIRMILKGVSENTVFPIYHPDALDYYNVCSNLKKTVDDCADENIRLTTSDIRLNQPFKPMLSKRVNNFKEVIECMGGREFWIETKLDGERVQLHKEGDQYRYWSRKGNEYTHLYGAHPQEGSLTPYLHPLINPLATSLILDGEMVEYDPATDTILPFGTVKTAGGDHSGDANKTRPCLVVFDILYMNGVSILDQQLQLRWDMFDRLIPKPERGRLEVLTHRVGSREQDVIDAIDEAVLGREEGVILKNPQSRYLCNGRNKDWIKVKPEYVDNMAEELDLIIIGAKYGAGARGNGVLATFLCAIRDDTVQPDADGNPQFLSFCRFGSGTSYGIIDELNTLFRDHGLENTVRNHQTQFPWVKWKSIAKVCPDYIIDPRKSRVVQIKASEIVISDSYEAEYTLRFPRFERFRPDKDYMSCMTKSQLFQLRRTMGGKLWNNARKQSALAAGGIAAASGGLGGTGGSRQGRTRPSGVRKTTQPYFLPSRVGTDTSKVQRVDDLFHGLMFFVLRGDAWHGSKQDLETEIKRYGGAYSQSPRHANVLIAGAEGPENALEGLKTCGDILLPSWVQDCIREKRVLSLAPKYMLFTTEATKAKFRESMDPFEDSYTEPLTLDALQEILDKMPNRSKVLQRRHMRFIKSEPGVGQGPIKTEPRTGQVASSSVMSGGRRPWKRVKQEAGEEVKEQEQEGEEGEQVYEDGEKKRGGGEGEEGVDAAAAVAVDEDQEHEEQRRRDEWERALRIAESLGRRYGLFEDEEEAHERDDQRVLGMFSGMKVVVVYPPWPMAYFLSRLAHRPSFLGRQQQQQDEGEGGGGGGDKREEELTRMAVKDSLPLVLDLWQHDQQVIPSAFEATRLRSRGRKKRTREGEKEEEESSDEQDEADDGTLAAERAETELAIVVQTMVQYEDIRQRLDLIKTVLEYHGAWVMTVTGDGSGTLAERHLIMQELTMHNRRWGDDDDDDNDDNDDNDSDSHGSDKEDEEEEVKEEKEKVLREKRKKREQRCPISHFVFHPDYLDALAWWNSSRKGVKRVPHIVTTEWVAASHTEGYRQPEERKKKGP</sequence>
<evidence type="ECO:0000256" key="10">
    <source>
        <dbReference type="ARBA" id="ARBA00022842"/>
    </source>
</evidence>
<evidence type="ECO:0000259" key="18">
    <source>
        <dbReference type="PROSITE" id="PS50160"/>
    </source>
</evidence>
<proteinExistence type="inferred from homology"/>
<evidence type="ECO:0000313" key="21">
    <source>
        <dbReference type="Proteomes" id="UP000807716"/>
    </source>
</evidence>
<dbReference type="Gene3D" id="2.40.50.140">
    <property type="entry name" value="Nucleic acid-binding proteins"/>
    <property type="match status" value="1"/>
</dbReference>
<name>A0A9P6U9F4_9FUNG</name>
<protein>
    <recommendedName>
        <fullName evidence="15">DNA ligase</fullName>
        <ecNumber evidence="15">6.5.1.1</ecNumber>
    </recommendedName>
</protein>